<dbReference type="Proteomes" id="UP000266313">
    <property type="component" value="Chromosome"/>
</dbReference>
<dbReference type="EMBL" id="AP017928">
    <property type="protein sequence ID" value="BBA33366.1"/>
    <property type="molecule type" value="Genomic_DNA"/>
</dbReference>
<accession>A0A250KP93</accession>
<keyword evidence="2" id="KW-1185">Reference proteome</keyword>
<dbReference type="AlphaFoldDB" id="A0A250KP93"/>
<proteinExistence type="predicted"/>
<gene>
    <name evidence="1" type="ORF">sS8_1406</name>
</gene>
<sequence length="185" mass="22035">MAAYVYGGQIGGNGSRFSETQIFEKYFPPTSKIPQEGFFCNNANAALRKDIWCKNRFNEELTGLEDMELAKRLVQQNMKIAYIADAKVYHLHDESWLKVRRRYEREAIALQYVMPQVHVHFSDFLRYYVSAVLSDIGCALQERKLMAVYREILMFRLMQYWGTYRGNHEHRKLSKEMKEMYFFPK</sequence>
<dbReference type="Gene3D" id="3.90.550.10">
    <property type="entry name" value="Spore Coat Polysaccharide Biosynthesis Protein SpsA, Chain A"/>
    <property type="match status" value="1"/>
</dbReference>
<name>A0A250KP93_9GAMM</name>
<dbReference type="SUPFAM" id="SSF53448">
    <property type="entry name" value="Nucleotide-diphospho-sugar transferases"/>
    <property type="match status" value="1"/>
</dbReference>
<evidence type="ECO:0000313" key="2">
    <source>
        <dbReference type="Proteomes" id="UP000266313"/>
    </source>
</evidence>
<dbReference type="InterPro" id="IPR029044">
    <property type="entry name" value="Nucleotide-diphossugar_trans"/>
</dbReference>
<evidence type="ECO:0000313" key="1">
    <source>
        <dbReference type="EMBL" id="BBA33366.1"/>
    </source>
</evidence>
<dbReference type="GO" id="GO:0016740">
    <property type="term" value="F:transferase activity"/>
    <property type="evidence" value="ECO:0007669"/>
    <property type="project" value="UniProtKB-KW"/>
</dbReference>
<reference evidence="1 2" key="1">
    <citation type="submission" date="2016-12" db="EMBL/GenBank/DDBJ databases">
        <title>Genome sequencing of Methylocaldum marinum.</title>
        <authorList>
            <person name="Takeuchi M."/>
            <person name="Kamagata Y."/>
            <person name="Hiraoka S."/>
            <person name="Oshima K."/>
            <person name="Hattori M."/>
            <person name="Iwasaki W."/>
        </authorList>
    </citation>
    <scope>NUCLEOTIDE SEQUENCE [LARGE SCALE GENOMIC DNA]</scope>
    <source>
        <strain evidence="1 2">S8</strain>
    </source>
</reference>
<dbReference type="KEGG" id="mmai:sS8_1406"/>
<keyword evidence="1" id="KW-0808">Transferase</keyword>
<protein>
    <submittedName>
        <fullName evidence="1">Glycosyl transferase</fullName>
    </submittedName>
</protein>
<organism evidence="1 2">
    <name type="scientific">Methylocaldum marinum</name>
    <dbReference type="NCBI Taxonomy" id="1432792"/>
    <lineage>
        <taxon>Bacteria</taxon>
        <taxon>Pseudomonadati</taxon>
        <taxon>Pseudomonadota</taxon>
        <taxon>Gammaproteobacteria</taxon>
        <taxon>Methylococcales</taxon>
        <taxon>Methylococcaceae</taxon>
        <taxon>Methylocaldum</taxon>
    </lineage>
</organism>